<dbReference type="HOGENOM" id="CLU_3172883_0_0_6"/>
<evidence type="ECO:0000313" key="2">
    <source>
        <dbReference type="Proteomes" id="UP000002084"/>
    </source>
</evidence>
<proteinExistence type="predicted"/>
<evidence type="ECO:0000313" key="1">
    <source>
        <dbReference type="EMBL" id="ABX20906.1"/>
    </source>
</evidence>
<dbReference type="KEGG" id="ses:SARI_00998"/>
<dbReference type="AlphaFoldDB" id="A9MMN7"/>
<dbReference type="Proteomes" id="UP000002084">
    <property type="component" value="Chromosome"/>
</dbReference>
<gene>
    <name evidence="1" type="ordered locus">SARI_00998</name>
</gene>
<reference evidence="1 2" key="1">
    <citation type="submission" date="2007-11" db="EMBL/GenBank/DDBJ databases">
        <authorList>
            <consortium name="The Salmonella enterica serovar Arizonae Genome Sequencing Project"/>
            <person name="McClelland M."/>
            <person name="Sanderson E.K."/>
            <person name="Porwollik S."/>
            <person name="Spieth J."/>
            <person name="Clifton W.S."/>
            <person name="Fulton R."/>
            <person name="Chunyan W."/>
            <person name="Wollam A."/>
            <person name="Shah N."/>
            <person name="Pepin K."/>
            <person name="Bhonagiri V."/>
            <person name="Nash W."/>
            <person name="Johnson M."/>
            <person name="Thiruvilangam P."/>
            <person name="Wilson R."/>
        </authorList>
    </citation>
    <scope>NUCLEOTIDE SEQUENCE [LARGE SCALE GENOMIC DNA]</scope>
    <source>
        <strain evidence="2">ATCC BAA-731 / CDC346-86 / RSK2980</strain>
    </source>
</reference>
<keyword evidence="2" id="KW-1185">Reference proteome</keyword>
<organism evidence="1 2">
    <name type="scientific">Salmonella arizonae (strain ATCC BAA-731 / CDC346-86 / RSK2980)</name>
    <dbReference type="NCBI Taxonomy" id="41514"/>
    <lineage>
        <taxon>Bacteria</taxon>
        <taxon>Pseudomonadati</taxon>
        <taxon>Pseudomonadota</taxon>
        <taxon>Gammaproteobacteria</taxon>
        <taxon>Enterobacterales</taxon>
        <taxon>Enterobacteriaceae</taxon>
        <taxon>Salmonella</taxon>
    </lineage>
</organism>
<dbReference type="EMBL" id="CP000880">
    <property type="protein sequence ID" value="ABX20906.1"/>
    <property type="molecule type" value="Genomic_DNA"/>
</dbReference>
<dbReference type="STRING" id="41514.SARI_00998"/>
<accession>A9MMN7</accession>
<protein>
    <submittedName>
        <fullName evidence="1">Uncharacterized protein</fullName>
    </submittedName>
</protein>
<sequence length="47" mass="5083">MAVLVSLSFVLSLPYGDDDAKQSLGRFIDAIVPYSLPPDDLSTNGQR</sequence>
<name>A9MMN7_SALAR</name>